<name>A0A9D4K6B5_DREPO</name>
<dbReference type="EMBL" id="JAIWYP010000004">
    <property type="protein sequence ID" value="KAH3833704.1"/>
    <property type="molecule type" value="Genomic_DNA"/>
</dbReference>
<evidence type="ECO:0000313" key="2">
    <source>
        <dbReference type="Proteomes" id="UP000828390"/>
    </source>
</evidence>
<dbReference type="AlphaFoldDB" id="A0A9D4K6B5"/>
<protein>
    <submittedName>
        <fullName evidence="1">Uncharacterized protein</fullName>
    </submittedName>
</protein>
<keyword evidence="2" id="KW-1185">Reference proteome</keyword>
<dbReference type="Proteomes" id="UP000828390">
    <property type="component" value="Unassembled WGS sequence"/>
</dbReference>
<evidence type="ECO:0000313" key="1">
    <source>
        <dbReference type="EMBL" id="KAH3833704.1"/>
    </source>
</evidence>
<reference evidence="1" key="2">
    <citation type="submission" date="2020-11" db="EMBL/GenBank/DDBJ databases">
        <authorList>
            <person name="McCartney M.A."/>
            <person name="Auch B."/>
            <person name="Kono T."/>
            <person name="Mallez S."/>
            <person name="Becker A."/>
            <person name="Gohl D.M."/>
            <person name="Silverstein K.A.T."/>
            <person name="Koren S."/>
            <person name="Bechman K.B."/>
            <person name="Herman A."/>
            <person name="Abrahante J.E."/>
            <person name="Garbe J."/>
        </authorList>
    </citation>
    <scope>NUCLEOTIDE SEQUENCE</scope>
    <source>
        <strain evidence="1">Duluth1</strain>
        <tissue evidence="1">Whole animal</tissue>
    </source>
</reference>
<comment type="caution">
    <text evidence="1">The sequence shown here is derived from an EMBL/GenBank/DDBJ whole genome shotgun (WGS) entry which is preliminary data.</text>
</comment>
<sequence length="138" mass="15973">MKVALKVNEVDDRTLMIENDDAVLKQNVTQLHWFESKVSSTSSERLWSLAVFTLYGAQDRRKVNRIAGDSNAHRIKDILPDDIAVKCLPISGAKFSCDRFRHALLRDLRKMDVQQLYLHLGSNDILTNEAVFYRYIYN</sequence>
<reference evidence="1" key="1">
    <citation type="journal article" date="2019" name="bioRxiv">
        <title>The Genome of the Zebra Mussel, Dreissena polymorpha: A Resource for Invasive Species Research.</title>
        <authorList>
            <person name="McCartney M.A."/>
            <person name="Auch B."/>
            <person name="Kono T."/>
            <person name="Mallez S."/>
            <person name="Zhang Y."/>
            <person name="Obille A."/>
            <person name="Becker A."/>
            <person name="Abrahante J.E."/>
            <person name="Garbe J."/>
            <person name="Badalamenti J.P."/>
            <person name="Herman A."/>
            <person name="Mangelson H."/>
            <person name="Liachko I."/>
            <person name="Sullivan S."/>
            <person name="Sone E.D."/>
            <person name="Koren S."/>
            <person name="Silverstein K.A.T."/>
            <person name="Beckman K.B."/>
            <person name="Gohl D.M."/>
        </authorList>
    </citation>
    <scope>NUCLEOTIDE SEQUENCE</scope>
    <source>
        <strain evidence="1">Duluth1</strain>
        <tissue evidence="1">Whole animal</tissue>
    </source>
</reference>
<organism evidence="1 2">
    <name type="scientific">Dreissena polymorpha</name>
    <name type="common">Zebra mussel</name>
    <name type="synonym">Mytilus polymorpha</name>
    <dbReference type="NCBI Taxonomy" id="45954"/>
    <lineage>
        <taxon>Eukaryota</taxon>
        <taxon>Metazoa</taxon>
        <taxon>Spiralia</taxon>
        <taxon>Lophotrochozoa</taxon>
        <taxon>Mollusca</taxon>
        <taxon>Bivalvia</taxon>
        <taxon>Autobranchia</taxon>
        <taxon>Heteroconchia</taxon>
        <taxon>Euheterodonta</taxon>
        <taxon>Imparidentia</taxon>
        <taxon>Neoheterodontei</taxon>
        <taxon>Myida</taxon>
        <taxon>Dreissenoidea</taxon>
        <taxon>Dreissenidae</taxon>
        <taxon>Dreissena</taxon>
    </lineage>
</organism>
<gene>
    <name evidence="1" type="ORF">DPMN_107016</name>
</gene>
<proteinExistence type="predicted"/>
<accession>A0A9D4K6B5</accession>